<dbReference type="STRING" id="930131.SAMN05216389_102194"/>
<comment type="similarity">
    <text evidence="1">Belongs to the UPF0346 family.</text>
</comment>
<dbReference type="HAMAP" id="MF_01538">
    <property type="entry name" value="UPF0346"/>
    <property type="match status" value="1"/>
</dbReference>
<evidence type="ECO:0000313" key="4">
    <source>
        <dbReference type="Proteomes" id="UP000198618"/>
    </source>
</evidence>
<dbReference type="PIRSF" id="PIRSF037262">
    <property type="entry name" value="UCP037262"/>
    <property type="match status" value="1"/>
</dbReference>
<dbReference type="InterPro" id="IPR010673">
    <property type="entry name" value="UPF0346"/>
</dbReference>
<keyword evidence="4" id="KW-1185">Reference proteome</keyword>
<proteinExistence type="inferred from homology"/>
<dbReference type="NCBIfam" id="NF010193">
    <property type="entry name" value="PRK13672.1"/>
    <property type="match status" value="1"/>
</dbReference>
<evidence type="ECO:0000259" key="2">
    <source>
        <dbReference type="Pfam" id="PF06855"/>
    </source>
</evidence>
<dbReference type="Gene3D" id="1.10.150.260">
    <property type="entry name" value="YozE SAM-like"/>
    <property type="match status" value="1"/>
</dbReference>
<evidence type="ECO:0000313" key="3">
    <source>
        <dbReference type="EMBL" id="SES79223.1"/>
    </source>
</evidence>
<dbReference type="Pfam" id="PF06855">
    <property type="entry name" value="YozE_SAM_like"/>
    <property type="match status" value="1"/>
</dbReference>
<dbReference type="AlphaFoldDB" id="A0A1H9ZC65"/>
<dbReference type="Proteomes" id="UP000198618">
    <property type="component" value="Unassembled WGS sequence"/>
</dbReference>
<dbReference type="OrthoDB" id="2242851at2"/>
<name>A0A1H9ZC65_9BACI</name>
<reference evidence="3 4" key="1">
    <citation type="submission" date="2016-10" db="EMBL/GenBank/DDBJ databases">
        <authorList>
            <person name="de Groot N.N."/>
        </authorList>
    </citation>
    <scope>NUCLEOTIDE SEQUENCE [LARGE SCALE GENOMIC DNA]</scope>
    <source>
        <strain evidence="3 4">IBRC-M 10780</strain>
    </source>
</reference>
<evidence type="ECO:0000256" key="1">
    <source>
        <dbReference type="HAMAP-Rule" id="MF_01538"/>
    </source>
</evidence>
<accession>A0A1H9ZC65</accession>
<organism evidence="3 4">
    <name type="scientific">Oceanobacillus limi</name>
    <dbReference type="NCBI Taxonomy" id="930131"/>
    <lineage>
        <taxon>Bacteria</taxon>
        <taxon>Bacillati</taxon>
        <taxon>Bacillota</taxon>
        <taxon>Bacilli</taxon>
        <taxon>Bacillales</taxon>
        <taxon>Bacillaceae</taxon>
        <taxon>Oceanobacillus</taxon>
    </lineage>
</organism>
<dbReference type="InterPro" id="IPR036806">
    <property type="entry name" value="YozE_SAM-like_sf"/>
</dbReference>
<sequence length="73" mass="8901">MRSFYHFMMSYRGKKTPDDQSKLADWMFQDHNFPKHATSYDEVSNYLELYSPFMNAITVFDDLWDVYQQVEKD</sequence>
<dbReference type="RefSeq" id="WP_090866800.1">
    <property type="nucleotide sequence ID" value="NZ_FOHE01000002.1"/>
</dbReference>
<dbReference type="EMBL" id="FOHE01000002">
    <property type="protein sequence ID" value="SES79223.1"/>
    <property type="molecule type" value="Genomic_DNA"/>
</dbReference>
<protein>
    <recommendedName>
        <fullName evidence="1">UPF0346 protein SAMN05216389_102194</fullName>
    </recommendedName>
</protein>
<dbReference type="InterPro" id="IPR023089">
    <property type="entry name" value="YozE_SAM-like"/>
</dbReference>
<dbReference type="SUPFAM" id="SSF140652">
    <property type="entry name" value="YozE-like"/>
    <property type="match status" value="1"/>
</dbReference>
<feature type="domain" description="YozE SAM-like" evidence="2">
    <location>
        <begin position="3"/>
        <end position="69"/>
    </location>
</feature>
<gene>
    <name evidence="3" type="ORF">SAMN05216389_102194</name>
</gene>